<dbReference type="EC" id="4.6.1.2" evidence="2"/>
<keyword evidence="9" id="KW-0141">cGMP biosynthesis</keyword>
<evidence type="ECO:0000259" key="10">
    <source>
        <dbReference type="PROSITE" id="PS50125"/>
    </source>
</evidence>
<dbReference type="PANTHER" id="PTHR11920">
    <property type="entry name" value="GUANYLYL CYCLASE"/>
    <property type="match status" value="1"/>
</dbReference>
<dbReference type="SUPFAM" id="SSF55073">
    <property type="entry name" value="Nucleotide cyclase"/>
    <property type="match status" value="1"/>
</dbReference>
<evidence type="ECO:0000256" key="2">
    <source>
        <dbReference type="ARBA" id="ARBA00012202"/>
    </source>
</evidence>
<dbReference type="Gene3D" id="6.10.250.780">
    <property type="match status" value="1"/>
</dbReference>
<dbReference type="Proteomes" id="UP001164746">
    <property type="component" value="Chromosome 4"/>
</dbReference>
<comment type="subcellular location">
    <subcellularLocation>
        <location evidence="1">Membrane</location>
        <topology evidence="1">Single-pass type I membrane protein</topology>
    </subcellularLocation>
</comment>
<evidence type="ECO:0000256" key="1">
    <source>
        <dbReference type="ARBA" id="ARBA00004479"/>
    </source>
</evidence>
<evidence type="ECO:0000256" key="6">
    <source>
        <dbReference type="ARBA" id="ARBA00022989"/>
    </source>
</evidence>
<keyword evidence="5" id="KW-0547">Nucleotide-binding</keyword>
<keyword evidence="6" id="KW-1133">Transmembrane helix</keyword>
<keyword evidence="3" id="KW-0812">Transmembrane</keyword>
<dbReference type="InterPro" id="IPR001054">
    <property type="entry name" value="A/G_cyclase"/>
</dbReference>
<evidence type="ECO:0000256" key="3">
    <source>
        <dbReference type="ARBA" id="ARBA00022692"/>
    </source>
</evidence>
<dbReference type="CDD" id="cd07302">
    <property type="entry name" value="CHD"/>
    <property type="match status" value="1"/>
</dbReference>
<evidence type="ECO:0000313" key="11">
    <source>
        <dbReference type="EMBL" id="WAR04038.1"/>
    </source>
</evidence>
<dbReference type="Pfam" id="PF07701">
    <property type="entry name" value="HNOBA"/>
    <property type="match status" value="1"/>
</dbReference>
<evidence type="ECO:0000256" key="9">
    <source>
        <dbReference type="ARBA" id="ARBA00023293"/>
    </source>
</evidence>
<evidence type="ECO:0000256" key="4">
    <source>
        <dbReference type="ARBA" id="ARBA00022729"/>
    </source>
</evidence>
<protein>
    <recommendedName>
        <fullName evidence="2">guanylate cyclase</fullName>
        <ecNumber evidence="2">4.6.1.2</ecNumber>
    </recommendedName>
</protein>
<organism evidence="11 12">
    <name type="scientific">Mya arenaria</name>
    <name type="common">Soft-shell clam</name>
    <dbReference type="NCBI Taxonomy" id="6604"/>
    <lineage>
        <taxon>Eukaryota</taxon>
        <taxon>Metazoa</taxon>
        <taxon>Spiralia</taxon>
        <taxon>Lophotrochozoa</taxon>
        <taxon>Mollusca</taxon>
        <taxon>Bivalvia</taxon>
        <taxon>Autobranchia</taxon>
        <taxon>Heteroconchia</taxon>
        <taxon>Euheterodonta</taxon>
        <taxon>Imparidentia</taxon>
        <taxon>Neoheterodontei</taxon>
        <taxon>Myida</taxon>
        <taxon>Myoidea</taxon>
        <taxon>Myidae</taxon>
        <taxon>Mya</taxon>
    </lineage>
</organism>
<reference evidence="11" key="1">
    <citation type="submission" date="2022-11" db="EMBL/GenBank/DDBJ databases">
        <title>Centuries of genome instability and evolution in soft-shell clam transmissible cancer (bioRxiv).</title>
        <authorList>
            <person name="Hart S.F.M."/>
            <person name="Yonemitsu M.A."/>
            <person name="Giersch R.M."/>
            <person name="Beal B.F."/>
            <person name="Arriagada G."/>
            <person name="Davis B.W."/>
            <person name="Ostrander E.A."/>
            <person name="Goff S.P."/>
            <person name="Metzger M.J."/>
        </authorList>
    </citation>
    <scope>NUCLEOTIDE SEQUENCE</scope>
    <source>
        <strain evidence="11">MELC-2E11</strain>
        <tissue evidence="11">Siphon/mantle</tissue>
    </source>
</reference>
<evidence type="ECO:0000256" key="7">
    <source>
        <dbReference type="ARBA" id="ARBA00023136"/>
    </source>
</evidence>
<name>A0ABY7E208_MYAAR</name>
<sequence>MQKLDAEMKRTDSLLYQMIPKQVADRLRSGEPAITTCEVFENVTILFSDVVGFTRICSQISPMEVVSMLNAMYTKFDQLSEQHNVYKVETIGDAYMVVSGAPDKTRYHALHICDMSLDMLDAMAELRDPSTNGNMKIRVGVHSGNTVAGVVGIKMPRYCLFGDTANKIHISETTRRELLDFPYILEERGTIPVKGKGSMKTYWLLSREPVENPNTRCPFGSILLEELSKVNRSNENDVFSVQRRNVHESTEFGELRSLYSPVSFEDVKRSKSGNSTPMESPAKRLNQSNVSQFNHDHTATVNNHSNFVPQIKEPASIVRITNKIQRVGDDSNKTHFISSPLIMVNSFNVEAAVGKVLSKVTEAVEEEYVR</sequence>
<dbReference type="PANTHER" id="PTHR11920:SF335">
    <property type="entry name" value="GUANYLATE CYCLASE"/>
    <property type="match status" value="1"/>
</dbReference>
<dbReference type="InterPro" id="IPR011645">
    <property type="entry name" value="HNOB_dom_associated"/>
</dbReference>
<dbReference type="EMBL" id="CP111015">
    <property type="protein sequence ID" value="WAR04038.1"/>
    <property type="molecule type" value="Genomic_DNA"/>
</dbReference>
<proteinExistence type="predicted"/>
<evidence type="ECO:0000313" key="12">
    <source>
        <dbReference type="Proteomes" id="UP001164746"/>
    </source>
</evidence>
<accession>A0ABY7E208</accession>
<gene>
    <name evidence="11" type="ORF">MAR_010596</name>
</gene>
<keyword evidence="7" id="KW-0472">Membrane</keyword>
<dbReference type="InterPro" id="IPR029787">
    <property type="entry name" value="Nucleotide_cyclase"/>
</dbReference>
<feature type="non-terminal residue" evidence="11">
    <location>
        <position position="370"/>
    </location>
</feature>
<dbReference type="InterPro" id="IPR050401">
    <property type="entry name" value="Cyclic_nucleotide_synthase"/>
</dbReference>
<keyword evidence="4" id="KW-0732">Signal</keyword>
<dbReference type="PROSITE" id="PS50125">
    <property type="entry name" value="GUANYLATE_CYCLASE_2"/>
    <property type="match status" value="1"/>
</dbReference>
<dbReference type="Gene3D" id="3.30.70.1230">
    <property type="entry name" value="Nucleotide cyclase"/>
    <property type="match status" value="1"/>
</dbReference>
<evidence type="ECO:0000256" key="5">
    <source>
        <dbReference type="ARBA" id="ARBA00022741"/>
    </source>
</evidence>
<evidence type="ECO:0000256" key="8">
    <source>
        <dbReference type="ARBA" id="ARBA00023239"/>
    </source>
</evidence>
<dbReference type="SMART" id="SM00044">
    <property type="entry name" value="CYCc"/>
    <property type="match status" value="1"/>
</dbReference>
<keyword evidence="12" id="KW-1185">Reference proteome</keyword>
<feature type="domain" description="Guanylate cyclase" evidence="10">
    <location>
        <begin position="44"/>
        <end position="172"/>
    </location>
</feature>
<keyword evidence="8" id="KW-0456">Lyase</keyword>
<dbReference type="Pfam" id="PF00211">
    <property type="entry name" value="Guanylate_cyc"/>
    <property type="match status" value="1"/>
</dbReference>